<dbReference type="Pfam" id="PF01425">
    <property type="entry name" value="Amidase"/>
    <property type="match status" value="1"/>
</dbReference>
<dbReference type="PANTHER" id="PTHR11895">
    <property type="entry name" value="TRANSAMIDASE"/>
    <property type="match status" value="1"/>
</dbReference>
<sequence length="478" mass="49735">MIELSACDAVAAMRAGDVSAEAYAEALLVRCEAGRDLNAFITLEPEAVREAARAADRLRAAGGPLGLLHGLPIPIKDSINTCDLRTTAGTRALSDFHSATDATAVAKLRAAGASVLGKTNLHELSFGWTSNNQAFGAVRNPYDPQRIPGGSSGGTAAAVAARMAPLGVAEDTQGSIRVPAALCGVCGFRPTTGRYPNDGTAPITPLFDQIGPHARTVEDLVLFDAVMTGDQRPVAPADLRGLRLGIARGFYFSGLDPEVEHQMDAVMDRLREAGVVLVEADIPDLAGLVAQVTAPIQIHDAAASWMAYLKASGAPVSLAELVESVSPDVKAVFERFVMPGAPLTIPEAAYAAARDVHRPALQRLFTDYFVQQDVAAMLFPATMTPATLIGEDETVMIGGTAISFQTAMARNISPGSTVGLPGLVLPTGLTRATGLPLALELDGPSGSDRDLLSLGLAIRALLPPMPVPDLVGRPTGQA</sequence>
<feature type="domain" description="Amidase" evidence="1">
    <location>
        <begin position="25"/>
        <end position="452"/>
    </location>
</feature>
<evidence type="ECO:0000313" key="2">
    <source>
        <dbReference type="EMBL" id="ALL14189.1"/>
    </source>
</evidence>
<dbReference type="PANTHER" id="PTHR11895:SF151">
    <property type="entry name" value="GLUTAMYL-TRNA(GLN) AMIDOTRANSFERASE SUBUNIT A"/>
    <property type="match status" value="1"/>
</dbReference>
<dbReference type="InterPro" id="IPR023631">
    <property type="entry name" value="Amidase_dom"/>
</dbReference>
<dbReference type="InterPro" id="IPR000120">
    <property type="entry name" value="Amidase"/>
</dbReference>
<dbReference type="InterPro" id="IPR036928">
    <property type="entry name" value="AS_sf"/>
</dbReference>
<dbReference type="GO" id="GO:0003824">
    <property type="term" value="F:catalytic activity"/>
    <property type="evidence" value="ECO:0007669"/>
    <property type="project" value="InterPro"/>
</dbReference>
<dbReference type="SUPFAM" id="SSF75304">
    <property type="entry name" value="Amidase signature (AS) enzymes"/>
    <property type="match status" value="1"/>
</dbReference>
<dbReference type="EMBL" id="CP013002">
    <property type="protein sequence ID" value="ALL14189.1"/>
    <property type="molecule type" value="Genomic_DNA"/>
</dbReference>
<evidence type="ECO:0000313" key="3">
    <source>
        <dbReference type="Proteomes" id="UP000056905"/>
    </source>
</evidence>
<organism evidence="2 3">
    <name type="scientific">Caulobacter henricii</name>
    <dbReference type="NCBI Taxonomy" id="69395"/>
    <lineage>
        <taxon>Bacteria</taxon>
        <taxon>Pseudomonadati</taxon>
        <taxon>Pseudomonadota</taxon>
        <taxon>Alphaproteobacteria</taxon>
        <taxon>Caulobacterales</taxon>
        <taxon>Caulobacteraceae</taxon>
        <taxon>Caulobacter</taxon>
    </lineage>
</organism>
<dbReference type="STRING" id="69395.AQ619_13035"/>
<dbReference type="KEGG" id="chq:AQ619_13035"/>
<dbReference type="AlphaFoldDB" id="A0A0P0P156"/>
<dbReference type="OrthoDB" id="9811471at2"/>
<name>A0A0P0P156_9CAUL</name>
<keyword evidence="3" id="KW-1185">Reference proteome</keyword>
<dbReference type="RefSeq" id="WP_062148336.1">
    <property type="nucleotide sequence ID" value="NZ_CP013002.1"/>
</dbReference>
<accession>A0A0P0P156</accession>
<reference evidence="2 3" key="1">
    <citation type="submission" date="2015-10" db="EMBL/GenBank/DDBJ databases">
        <title>Conservation of the essential genome among Caulobacter and Brevundimonas species.</title>
        <authorList>
            <person name="Scott D."/>
            <person name="Ely B."/>
        </authorList>
    </citation>
    <scope>NUCLEOTIDE SEQUENCE [LARGE SCALE GENOMIC DNA]</scope>
    <source>
        <strain evidence="2 3">CB4</strain>
    </source>
</reference>
<protein>
    <recommendedName>
        <fullName evidence="1">Amidase domain-containing protein</fullName>
    </recommendedName>
</protein>
<dbReference type="Proteomes" id="UP000056905">
    <property type="component" value="Chromosome"/>
</dbReference>
<proteinExistence type="predicted"/>
<gene>
    <name evidence="2" type="ORF">AQ619_13035</name>
</gene>
<dbReference type="Gene3D" id="3.90.1300.10">
    <property type="entry name" value="Amidase signature (AS) domain"/>
    <property type="match status" value="1"/>
</dbReference>
<evidence type="ECO:0000259" key="1">
    <source>
        <dbReference type="Pfam" id="PF01425"/>
    </source>
</evidence>